<keyword evidence="1" id="KW-1133">Transmembrane helix</keyword>
<sequence>MFRLLVLVVIVLIVFAVILGLGVTDDPVQLAEIAIGGSIAALFLIALVRFTAPIAGLTGLVLIIVVAGLLYLGYQVKVPTEAQPAIEKIQQVQQKSEEAKIGLDLASGLGQKGQQVLTFAQQFWPGETSSKVITATVTFGQTVCATNGSSANCFNYMNNVRKADKSYSVSYSFGPKGGPMKMTLDQKCLDATTCVQLEVGERKNGSEGRFILRFTDPKNPRDLEMELQTPWKIE</sequence>
<keyword evidence="1" id="KW-0812">Transmembrane</keyword>
<organism evidence="2 3">
    <name type="scientific">Candidatus Gottesmanbacteria bacterium GW2011_GWC2_39_8</name>
    <dbReference type="NCBI Taxonomy" id="1618450"/>
    <lineage>
        <taxon>Bacteria</taxon>
        <taxon>Candidatus Gottesmaniibacteriota</taxon>
    </lineage>
</organism>
<protein>
    <submittedName>
        <fullName evidence="2">Uncharacterized protein</fullName>
    </submittedName>
</protein>
<reference evidence="2 3" key="1">
    <citation type="journal article" date="2015" name="Nature">
        <title>rRNA introns, odd ribosomes, and small enigmatic genomes across a large radiation of phyla.</title>
        <authorList>
            <person name="Brown C.T."/>
            <person name="Hug L.A."/>
            <person name="Thomas B.C."/>
            <person name="Sharon I."/>
            <person name="Castelle C.J."/>
            <person name="Singh A."/>
            <person name="Wilkins M.J."/>
            <person name="Williams K.H."/>
            <person name="Banfield J.F."/>
        </authorList>
    </citation>
    <scope>NUCLEOTIDE SEQUENCE [LARGE SCALE GENOMIC DNA]</scope>
</reference>
<proteinExistence type="predicted"/>
<feature type="transmembrane region" description="Helical" evidence="1">
    <location>
        <begin position="30"/>
        <end position="48"/>
    </location>
</feature>
<dbReference type="EMBL" id="LBXN01000053">
    <property type="protein sequence ID" value="KKR32052.1"/>
    <property type="molecule type" value="Genomic_DNA"/>
</dbReference>
<comment type="caution">
    <text evidence="2">The sequence shown here is derived from an EMBL/GenBank/DDBJ whole genome shotgun (WGS) entry which is preliminary data.</text>
</comment>
<keyword evidence="1" id="KW-0472">Membrane</keyword>
<dbReference type="AlphaFoldDB" id="A0A0G0T2I3"/>
<feature type="transmembrane region" description="Helical" evidence="1">
    <location>
        <begin position="55"/>
        <end position="74"/>
    </location>
</feature>
<dbReference type="PATRIC" id="fig|1618450.3.peg.1004"/>
<dbReference type="Proteomes" id="UP000034539">
    <property type="component" value="Unassembled WGS sequence"/>
</dbReference>
<name>A0A0G0T2I3_9BACT</name>
<gene>
    <name evidence="2" type="ORF">UT63_C0053G0003</name>
</gene>
<evidence type="ECO:0000256" key="1">
    <source>
        <dbReference type="SAM" id="Phobius"/>
    </source>
</evidence>
<evidence type="ECO:0000313" key="3">
    <source>
        <dbReference type="Proteomes" id="UP000034539"/>
    </source>
</evidence>
<evidence type="ECO:0000313" key="2">
    <source>
        <dbReference type="EMBL" id="KKR32052.1"/>
    </source>
</evidence>
<accession>A0A0G0T2I3</accession>